<dbReference type="FunFam" id="3.40.50.2000:FF:000238">
    <property type="entry name" value="Glycosyltransferase"/>
    <property type="match status" value="1"/>
</dbReference>
<keyword evidence="3" id="KW-0808">Transferase</keyword>
<dbReference type="FunFam" id="3.40.50.2000:FF:000060">
    <property type="entry name" value="Glycosyltransferase"/>
    <property type="match status" value="1"/>
</dbReference>
<evidence type="ECO:0000256" key="1">
    <source>
        <dbReference type="ARBA" id="ARBA00009995"/>
    </source>
</evidence>
<accession>A0AAV6WJ77</accession>
<dbReference type="SUPFAM" id="SSF53756">
    <property type="entry name" value="UDP-Glycosyltransferase/glycogen phosphorylase"/>
    <property type="match status" value="1"/>
</dbReference>
<dbReference type="PANTHER" id="PTHR48044">
    <property type="entry name" value="GLYCOSYLTRANSFERASE"/>
    <property type="match status" value="1"/>
</dbReference>
<dbReference type="Proteomes" id="UP000826271">
    <property type="component" value="Unassembled WGS sequence"/>
</dbReference>
<dbReference type="PANTHER" id="PTHR48044:SF48">
    <property type="entry name" value="GLYCOSYLTRANSFERASE"/>
    <property type="match status" value="1"/>
</dbReference>
<dbReference type="Pfam" id="PF26168">
    <property type="entry name" value="Glyco_transf_N"/>
    <property type="match status" value="1"/>
</dbReference>
<proteinExistence type="inferred from homology"/>
<dbReference type="InterPro" id="IPR058980">
    <property type="entry name" value="Glyco_transf_N"/>
</dbReference>
<dbReference type="Pfam" id="PF00201">
    <property type="entry name" value="UDPGT"/>
    <property type="match status" value="1"/>
</dbReference>
<evidence type="ECO:0000313" key="5">
    <source>
        <dbReference type="EMBL" id="KAG8367879.1"/>
    </source>
</evidence>
<evidence type="ECO:0000313" key="6">
    <source>
        <dbReference type="Proteomes" id="UP000826271"/>
    </source>
</evidence>
<dbReference type="AlphaFoldDB" id="A0AAV6WJ77"/>
<sequence>MVPFPAQSHLNQLLQFSCLVSSYGLPVHFVASAIHNRQTKSRINGLNPLDIAKINFHDLPIPPFASPPPNPNASNKFPAQLQPAWNATVNQRKPFSNFLQEMSEKSKRVVVIHDLMMAFVVQDVASIHNAESYTFNVFSAYSLASFIAESKGKSNPTRIPHSKEIPKPSFEDCLTDEFSYFEALQYEPRRHRSGNIYNTCRLIEGPYLDLLASADTIMKRKSWAIGPIFPAKLPPQRHFHKHLVWLDKHAPKSVIYVAFGTTVSLSDEQIEELALGLERSKIKFLWSLRDADKGDVFDGAIRRPKLPLGFEDRIKGVGIVVRDWAPQPEILAHPSIGGFLMPCGWSSCIESISNGVPMAAWPMLADQPRTAVLITDVLKIGIVVREWEKRREIVKAVDIESVVRRLMASEEGERIKETAAEVAAMVRRANQPGGVSRLELDSFIAHITRLDDIVSKL</sequence>
<comment type="similarity">
    <text evidence="1">Belongs to the UDP-glycosyltransferase family.</text>
</comment>
<keyword evidence="6" id="KW-1185">Reference proteome</keyword>
<dbReference type="EMBL" id="WHWC01000016">
    <property type="protein sequence ID" value="KAG8367879.1"/>
    <property type="molecule type" value="Genomic_DNA"/>
</dbReference>
<evidence type="ECO:0000256" key="3">
    <source>
        <dbReference type="ARBA" id="ARBA00022679"/>
    </source>
</evidence>
<dbReference type="CDD" id="cd03784">
    <property type="entry name" value="GT1_Gtf-like"/>
    <property type="match status" value="1"/>
</dbReference>
<dbReference type="GO" id="GO:0050404">
    <property type="term" value="F:zeatin O-beta-D-xylosyltransferase activity"/>
    <property type="evidence" value="ECO:0007669"/>
    <property type="project" value="UniProtKB-ARBA"/>
</dbReference>
<comment type="caution">
    <text evidence="5">The sequence shown here is derived from an EMBL/GenBank/DDBJ whole genome shotgun (WGS) entry which is preliminary data.</text>
</comment>
<protein>
    <recommendedName>
        <fullName evidence="4">Glycosyltransferase N-terminal domain-containing protein</fullName>
    </recommendedName>
</protein>
<organism evidence="5 6">
    <name type="scientific">Buddleja alternifolia</name>
    <dbReference type="NCBI Taxonomy" id="168488"/>
    <lineage>
        <taxon>Eukaryota</taxon>
        <taxon>Viridiplantae</taxon>
        <taxon>Streptophyta</taxon>
        <taxon>Embryophyta</taxon>
        <taxon>Tracheophyta</taxon>
        <taxon>Spermatophyta</taxon>
        <taxon>Magnoliopsida</taxon>
        <taxon>eudicotyledons</taxon>
        <taxon>Gunneridae</taxon>
        <taxon>Pentapetalae</taxon>
        <taxon>asterids</taxon>
        <taxon>lamiids</taxon>
        <taxon>Lamiales</taxon>
        <taxon>Scrophulariaceae</taxon>
        <taxon>Buddlejeae</taxon>
        <taxon>Buddleja</taxon>
    </lineage>
</organism>
<dbReference type="GO" id="GO:0009690">
    <property type="term" value="P:cytokinin metabolic process"/>
    <property type="evidence" value="ECO:0007669"/>
    <property type="project" value="UniProtKB-ARBA"/>
</dbReference>
<dbReference type="InterPro" id="IPR002213">
    <property type="entry name" value="UDP_glucos_trans"/>
</dbReference>
<gene>
    <name evidence="5" type="ORF">BUALT_Bualt16G0118500</name>
</gene>
<evidence type="ECO:0000256" key="2">
    <source>
        <dbReference type="ARBA" id="ARBA00022676"/>
    </source>
</evidence>
<reference evidence="5" key="1">
    <citation type="submission" date="2019-10" db="EMBL/GenBank/DDBJ databases">
        <authorList>
            <person name="Zhang R."/>
            <person name="Pan Y."/>
            <person name="Wang J."/>
            <person name="Ma R."/>
            <person name="Yu S."/>
        </authorList>
    </citation>
    <scope>NUCLEOTIDE SEQUENCE</scope>
    <source>
        <strain evidence="5">LA-IB0</strain>
        <tissue evidence="5">Leaf</tissue>
    </source>
</reference>
<keyword evidence="2" id="KW-0328">Glycosyltransferase</keyword>
<name>A0AAV6WJ77_9LAMI</name>
<dbReference type="GO" id="GO:0016138">
    <property type="term" value="P:glycoside biosynthetic process"/>
    <property type="evidence" value="ECO:0007669"/>
    <property type="project" value="UniProtKB-ARBA"/>
</dbReference>
<evidence type="ECO:0000259" key="4">
    <source>
        <dbReference type="Pfam" id="PF26168"/>
    </source>
</evidence>
<feature type="domain" description="Glycosyltransferase N-terminal" evidence="4">
    <location>
        <begin position="1"/>
        <end position="230"/>
    </location>
</feature>
<dbReference type="Gene3D" id="3.40.50.2000">
    <property type="entry name" value="Glycogen Phosphorylase B"/>
    <property type="match status" value="2"/>
</dbReference>